<feature type="domain" description="Alpha-L-arabinofuranosidase C-terminal" evidence="9">
    <location>
        <begin position="319"/>
        <end position="516"/>
    </location>
</feature>
<dbReference type="eggNOG" id="ENOG502QRW4">
    <property type="taxonomic scope" value="Eukaryota"/>
</dbReference>
<dbReference type="OrthoDB" id="3032304at2759"/>
<dbReference type="PANTHER" id="PTHR43576">
    <property type="entry name" value="ALPHA-L-ARABINOFURANOSIDASE C-RELATED"/>
    <property type="match status" value="1"/>
</dbReference>
<dbReference type="Pfam" id="PF06964">
    <property type="entry name" value="Alpha-L-AF_C"/>
    <property type="match status" value="1"/>
</dbReference>
<dbReference type="GO" id="GO:0031222">
    <property type="term" value="P:arabinan catabolic process"/>
    <property type="evidence" value="ECO:0007669"/>
    <property type="project" value="UniProtKB-UniPathway"/>
</dbReference>
<dbReference type="InterPro" id="IPR010720">
    <property type="entry name" value="Alpha-L-AF_C"/>
</dbReference>
<dbReference type="EMBL" id="JH687558">
    <property type="protein sequence ID" value="EIN03884.1"/>
    <property type="molecule type" value="Genomic_DNA"/>
</dbReference>
<dbReference type="Gene3D" id="2.60.40.1180">
    <property type="entry name" value="Golgi alpha-mannosidase II"/>
    <property type="match status" value="1"/>
</dbReference>
<organism evidence="10 11">
    <name type="scientific">Punctularia strigosozonata (strain HHB-11173)</name>
    <name type="common">White-rot fungus</name>
    <dbReference type="NCBI Taxonomy" id="741275"/>
    <lineage>
        <taxon>Eukaryota</taxon>
        <taxon>Fungi</taxon>
        <taxon>Dikarya</taxon>
        <taxon>Basidiomycota</taxon>
        <taxon>Agaricomycotina</taxon>
        <taxon>Agaricomycetes</taxon>
        <taxon>Corticiales</taxon>
        <taxon>Punctulariaceae</taxon>
        <taxon>Punctularia</taxon>
    </lineage>
</organism>
<dbReference type="GeneID" id="18876206"/>
<dbReference type="InterPro" id="IPR055235">
    <property type="entry name" value="ASD1_cat"/>
</dbReference>
<keyword evidence="7" id="KW-0326">Glycosidase</keyword>
<keyword evidence="5" id="KW-0378">Hydrolase</keyword>
<dbReference type="AlphaFoldDB" id="R7S1Z3"/>
<evidence type="ECO:0000256" key="7">
    <source>
        <dbReference type="ARBA" id="ARBA00023295"/>
    </source>
</evidence>
<evidence type="ECO:0000313" key="10">
    <source>
        <dbReference type="EMBL" id="EIN03884.1"/>
    </source>
</evidence>
<dbReference type="GO" id="GO:0046373">
    <property type="term" value="P:L-arabinose metabolic process"/>
    <property type="evidence" value="ECO:0007669"/>
    <property type="project" value="InterPro"/>
</dbReference>
<dbReference type="InterPro" id="IPR013780">
    <property type="entry name" value="Glyco_hydro_b"/>
</dbReference>
<evidence type="ECO:0000313" key="11">
    <source>
        <dbReference type="Proteomes" id="UP000054196"/>
    </source>
</evidence>
<dbReference type="KEGG" id="psq:PUNSTDRAFT_109033"/>
<keyword evidence="6" id="KW-0119">Carbohydrate metabolism</keyword>
<dbReference type="OMA" id="GETSPKW"/>
<dbReference type="Pfam" id="PF22848">
    <property type="entry name" value="ASD1_dom"/>
    <property type="match status" value="1"/>
</dbReference>
<accession>R7S1Z3</accession>
<evidence type="ECO:0000256" key="1">
    <source>
        <dbReference type="ARBA" id="ARBA00001462"/>
    </source>
</evidence>
<protein>
    <recommendedName>
        <fullName evidence="4">non-reducing end alpha-L-arabinofuranosidase</fullName>
        <ecNumber evidence="4">3.2.1.55</ecNumber>
    </recommendedName>
</protein>
<evidence type="ECO:0000256" key="8">
    <source>
        <dbReference type="ARBA" id="ARBA00037415"/>
    </source>
</evidence>
<dbReference type="RefSeq" id="XP_007388942.1">
    <property type="nucleotide sequence ID" value="XM_007388880.1"/>
</dbReference>
<dbReference type="Gene3D" id="3.20.20.80">
    <property type="entry name" value="Glycosidases"/>
    <property type="match status" value="1"/>
</dbReference>
<evidence type="ECO:0000256" key="6">
    <source>
        <dbReference type="ARBA" id="ARBA00023277"/>
    </source>
</evidence>
<reference evidence="11" key="1">
    <citation type="journal article" date="2012" name="Science">
        <title>The Paleozoic origin of enzymatic lignin decomposition reconstructed from 31 fungal genomes.</title>
        <authorList>
            <person name="Floudas D."/>
            <person name="Binder M."/>
            <person name="Riley R."/>
            <person name="Barry K."/>
            <person name="Blanchette R.A."/>
            <person name="Henrissat B."/>
            <person name="Martinez A.T."/>
            <person name="Otillar R."/>
            <person name="Spatafora J.W."/>
            <person name="Yadav J.S."/>
            <person name="Aerts A."/>
            <person name="Benoit I."/>
            <person name="Boyd A."/>
            <person name="Carlson A."/>
            <person name="Copeland A."/>
            <person name="Coutinho P.M."/>
            <person name="de Vries R.P."/>
            <person name="Ferreira P."/>
            <person name="Findley K."/>
            <person name="Foster B."/>
            <person name="Gaskell J."/>
            <person name="Glotzer D."/>
            <person name="Gorecki P."/>
            <person name="Heitman J."/>
            <person name="Hesse C."/>
            <person name="Hori C."/>
            <person name="Igarashi K."/>
            <person name="Jurgens J.A."/>
            <person name="Kallen N."/>
            <person name="Kersten P."/>
            <person name="Kohler A."/>
            <person name="Kuees U."/>
            <person name="Kumar T.K.A."/>
            <person name="Kuo A."/>
            <person name="LaButti K."/>
            <person name="Larrondo L.F."/>
            <person name="Lindquist E."/>
            <person name="Ling A."/>
            <person name="Lombard V."/>
            <person name="Lucas S."/>
            <person name="Lundell T."/>
            <person name="Martin R."/>
            <person name="McLaughlin D.J."/>
            <person name="Morgenstern I."/>
            <person name="Morin E."/>
            <person name="Murat C."/>
            <person name="Nagy L.G."/>
            <person name="Nolan M."/>
            <person name="Ohm R.A."/>
            <person name="Patyshakuliyeva A."/>
            <person name="Rokas A."/>
            <person name="Ruiz-Duenas F.J."/>
            <person name="Sabat G."/>
            <person name="Salamov A."/>
            <person name="Samejima M."/>
            <person name="Schmutz J."/>
            <person name="Slot J.C."/>
            <person name="St John F."/>
            <person name="Stenlid J."/>
            <person name="Sun H."/>
            <person name="Sun S."/>
            <person name="Syed K."/>
            <person name="Tsang A."/>
            <person name="Wiebenga A."/>
            <person name="Young D."/>
            <person name="Pisabarro A."/>
            <person name="Eastwood D.C."/>
            <person name="Martin F."/>
            <person name="Cullen D."/>
            <person name="Grigoriev I.V."/>
            <person name="Hibbett D.S."/>
        </authorList>
    </citation>
    <scope>NUCLEOTIDE SEQUENCE [LARGE SCALE GENOMIC DNA]</scope>
    <source>
        <strain evidence="11">HHB-11173 SS5</strain>
    </source>
</reference>
<dbReference type="PANTHER" id="PTHR43576:SF3">
    <property type="entry name" value="ALPHA-L-ARABINOFURANOSIDASE C"/>
    <property type="match status" value="1"/>
</dbReference>
<dbReference type="SMART" id="SM00813">
    <property type="entry name" value="Alpha-L-AF_C"/>
    <property type="match status" value="1"/>
</dbReference>
<dbReference type="SUPFAM" id="SSF51445">
    <property type="entry name" value="(Trans)glycosidases"/>
    <property type="match status" value="1"/>
</dbReference>
<keyword evidence="11" id="KW-1185">Reference proteome</keyword>
<proteinExistence type="inferred from homology"/>
<evidence type="ECO:0000256" key="4">
    <source>
        <dbReference type="ARBA" id="ARBA00012670"/>
    </source>
</evidence>
<dbReference type="GO" id="GO:0046556">
    <property type="term" value="F:alpha-L-arabinofuranosidase activity"/>
    <property type="evidence" value="ECO:0007669"/>
    <property type="project" value="UniProtKB-EC"/>
</dbReference>
<dbReference type="HOGENOM" id="CLU_017810_1_0_1"/>
<gene>
    <name evidence="10" type="ORF">PUNSTDRAFT_109033</name>
</gene>
<comment type="catalytic activity">
    <reaction evidence="1">
        <text>Hydrolysis of terminal non-reducing alpha-L-arabinofuranoside residues in alpha-L-arabinosides.</text>
        <dbReference type="EC" id="3.2.1.55"/>
    </reaction>
</comment>
<name>R7S1Z3_PUNST</name>
<dbReference type="Proteomes" id="UP000054196">
    <property type="component" value="Unassembled WGS sequence"/>
</dbReference>
<comment type="function">
    <text evidence="8">Alpha-L-arabinofuranosidase involved in the degradation of arabinoxylan, a major component of plant hemicellulose. Acts only on small linear 1,5-alpha-linked L-arabinofuranosyl oligosaccharides.</text>
</comment>
<evidence type="ECO:0000256" key="5">
    <source>
        <dbReference type="ARBA" id="ARBA00022801"/>
    </source>
</evidence>
<sequence>MSQTVQPAIDVFPSATISPVSPYLFSGFLEHLGRCIYGGILPAGPTNFPHTPRNPCPKDQFTETPKELLTKDGFRKDVIELLRDELRVPLVRWPGGNYVSSYHWEDGVGPKDQRKRRPELAWGGEESNQFGTDEFIAWCRETKIEPYIILNMGTGTLEEALRWIEYCNGTGDTYHANLRRRNTGRDEPHNVKYWGLGNEVWGEWQVGQQTAEAYAEKARQWAHAIRLIDPTIKLVVCGQTGLDQWDSVVLDVLADKIDLTSLHLYTGFGPRDRTQKEKEYGRGVYGPDAAEYSIEICRGLINKARVAKNVSKPIKIAFDEYGVWDETVGTPENGLEQYYNFADALAMASWLNVFVRQSDVVDIACIAQSVNVISPLITSATGYFKQTIYHPLHLFSKYMRDGVAVKVQVDSPAFAGETLPQWISPIKGQPKDLDVSAVLSSTDGKKTLSVAVVNRSESKSYDVPLRIAFETVTDVEVHELWHENVQARNGWGKEEEVSVKTRKAKWEGKWTFREHSFTLLILHLA</sequence>
<dbReference type="InterPro" id="IPR017853">
    <property type="entry name" value="GH"/>
</dbReference>
<evidence type="ECO:0000259" key="9">
    <source>
        <dbReference type="SMART" id="SM00813"/>
    </source>
</evidence>
<dbReference type="SUPFAM" id="SSF51011">
    <property type="entry name" value="Glycosyl hydrolase domain"/>
    <property type="match status" value="1"/>
</dbReference>
<evidence type="ECO:0000256" key="3">
    <source>
        <dbReference type="ARBA" id="ARBA00007186"/>
    </source>
</evidence>
<comment type="pathway">
    <text evidence="2">Glycan metabolism; L-arabinan degradation.</text>
</comment>
<dbReference type="UniPathway" id="UPA00667"/>
<evidence type="ECO:0000256" key="2">
    <source>
        <dbReference type="ARBA" id="ARBA00004834"/>
    </source>
</evidence>
<dbReference type="EC" id="3.2.1.55" evidence="4"/>
<comment type="similarity">
    <text evidence="3">Belongs to the glycosyl hydrolase 51 family.</text>
</comment>